<evidence type="ECO:0000313" key="1">
    <source>
        <dbReference type="EMBL" id="ERF70867.1"/>
    </source>
</evidence>
<dbReference type="OrthoDB" id="309640at2759"/>
<evidence type="ECO:0000313" key="2">
    <source>
        <dbReference type="Proteomes" id="UP000019373"/>
    </source>
</evidence>
<accession>U1G0X0</accession>
<dbReference type="PANTHER" id="PTHR43857:SF1">
    <property type="entry name" value="YJGH FAMILY PROTEIN"/>
    <property type="match status" value="1"/>
</dbReference>
<dbReference type="EMBL" id="KE721278">
    <property type="protein sequence ID" value="ERF70867.1"/>
    <property type="molecule type" value="Genomic_DNA"/>
</dbReference>
<keyword evidence="2" id="KW-1185">Reference proteome</keyword>
<dbReference type="GeneID" id="19237443"/>
<dbReference type="eggNOG" id="ENOG502SQAA">
    <property type="taxonomic scope" value="Eukaryota"/>
</dbReference>
<name>U1G0X0_ENDPU</name>
<organism evidence="1 2">
    <name type="scientific">Endocarpon pusillum (strain Z07020 / HMAS-L-300199)</name>
    <name type="common">Lichen-forming fungus</name>
    <dbReference type="NCBI Taxonomy" id="1263415"/>
    <lineage>
        <taxon>Eukaryota</taxon>
        <taxon>Fungi</taxon>
        <taxon>Dikarya</taxon>
        <taxon>Ascomycota</taxon>
        <taxon>Pezizomycotina</taxon>
        <taxon>Eurotiomycetes</taxon>
        <taxon>Chaetothyriomycetidae</taxon>
        <taxon>Verrucariales</taxon>
        <taxon>Verrucariaceae</taxon>
        <taxon>Endocarpon</taxon>
    </lineage>
</organism>
<dbReference type="RefSeq" id="XP_007803486.1">
    <property type="nucleotide sequence ID" value="XM_007805295.1"/>
</dbReference>
<dbReference type="SUPFAM" id="SSF55298">
    <property type="entry name" value="YjgF-like"/>
    <property type="match status" value="1"/>
</dbReference>
<gene>
    <name evidence="1" type="ORF">EPUS_02389</name>
</gene>
<dbReference type="OMA" id="NARVIHT"/>
<dbReference type="Gene3D" id="3.30.1330.40">
    <property type="entry name" value="RutC-like"/>
    <property type="match status" value="1"/>
</dbReference>
<dbReference type="Proteomes" id="UP000019373">
    <property type="component" value="Unassembled WGS sequence"/>
</dbReference>
<dbReference type="InterPro" id="IPR006175">
    <property type="entry name" value="YjgF/YER057c/UK114"/>
</dbReference>
<dbReference type="PANTHER" id="PTHR43857">
    <property type="entry name" value="BLR7761 PROTEIN"/>
    <property type="match status" value="1"/>
</dbReference>
<dbReference type="Pfam" id="PF01042">
    <property type="entry name" value="Ribonuc_L-PSP"/>
    <property type="match status" value="1"/>
</dbReference>
<sequence length="164" mass="17983">MSYSETPQISNPPTIHTPAPTYSHISSTLISNTAHFITIAGQVGIHPDGTIAPDFRSQVSLALDNLSKCLDHAGCTKEQIVQMKLYIVGKPGEREDEEEARKELVMGFWGKQMPPPDTLVFVAGLALPELRFEVEAVAVAKVVDGDVRDIRRTSERFVHSDVGD</sequence>
<dbReference type="AlphaFoldDB" id="U1G0X0"/>
<dbReference type="InterPro" id="IPR035959">
    <property type="entry name" value="RutC-like_sf"/>
</dbReference>
<reference evidence="2" key="1">
    <citation type="journal article" date="2014" name="BMC Genomics">
        <title>Genome characteristics reveal the impact of lichenization on lichen-forming fungus Endocarpon pusillum Hedwig (Verrucariales, Ascomycota).</title>
        <authorList>
            <person name="Wang Y.-Y."/>
            <person name="Liu B."/>
            <person name="Zhang X.-Y."/>
            <person name="Zhou Q.-M."/>
            <person name="Zhang T."/>
            <person name="Li H."/>
            <person name="Yu Y.-F."/>
            <person name="Zhang X.-L."/>
            <person name="Hao X.-Y."/>
            <person name="Wang M."/>
            <person name="Wang L."/>
            <person name="Wei J.-C."/>
        </authorList>
    </citation>
    <scope>NUCLEOTIDE SEQUENCE [LARGE SCALE GENOMIC DNA]</scope>
    <source>
        <strain evidence="2">Z07020 / HMAS-L-300199</strain>
    </source>
</reference>
<protein>
    <submittedName>
        <fullName evidence="1">Uncharacterized protein</fullName>
    </submittedName>
</protein>
<dbReference type="HOGENOM" id="CLU_100715_4_4_1"/>
<proteinExistence type="predicted"/>